<dbReference type="FunFam" id="2.120.10.90:FF:000005">
    <property type="entry name" value="DNA topoisomerase 4 subunit A"/>
    <property type="match status" value="1"/>
</dbReference>
<dbReference type="AlphaFoldDB" id="A0AAJ6B7U4"/>
<dbReference type="GO" id="GO:0005694">
    <property type="term" value="C:chromosome"/>
    <property type="evidence" value="ECO:0007669"/>
    <property type="project" value="InterPro"/>
</dbReference>
<comment type="catalytic activity">
    <reaction evidence="1 9 10">
        <text>ATP-dependent breakage, passage and rejoining of double-stranded DNA.</text>
        <dbReference type="EC" id="5.6.2.2"/>
    </reaction>
</comment>
<dbReference type="GO" id="GO:0006265">
    <property type="term" value="P:DNA topological change"/>
    <property type="evidence" value="ECO:0007669"/>
    <property type="project" value="UniProtKB-UniRule"/>
</dbReference>
<dbReference type="GO" id="GO:0005737">
    <property type="term" value="C:cytoplasm"/>
    <property type="evidence" value="ECO:0007669"/>
    <property type="project" value="UniProtKB-SubCell"/>
</dbReference>
<dbReference type="SUPFAM" id="SSF56719">
    <property type="entry name" value="Type II DNA topoisomerase"/>
    <property type="match status" value="1"/>
</dbReference>
<name>A0AAJ6B7U4_9SPHI</name>
<dbReference type="Proteomes" id="UP001214530">
    <property type="component" value="Chromosome"/>
</dbReference>
<organism evidence="13 14">
    <name type="scientific">Candidatus Pedobacter colombiensis</name>
    <dbReference type="NCBI Taxonomy" id="3121371"/>
    <lineage>
        <taxon>Bacteria</taxon>
        <taxon>Pseudomonadati</taxon>
        <taxon>Bacteroidota</taxon>
        <taxon>Sphingobacteriia</taxon>
        <taxon>Sphingobacteriales</taxon>
        <taxon>Sphingobacteriaceae</taxon>
        <taxon>Pedobacter</taxon>
    </lineage>
</organism>
<keyword evidence="3 9" id="KW-0547">Nucleotide-binding</keyword>
<dbReference type="SUPFAM" id="SSF101904">
    <property type="entry name" value="GyrA/ParC C-terminal domain-like"/>
    <property type="match status" value="1"/>
</dbReference>
<evidence type="ECO:0000256" key="1">
    <source>
        <dbReference type="ARBA" id="ARBA00000185"/>
    </source>
</evidence>
<dbReference type="Pfam" id="PF00521">
    <property type="entry name" value="DNA_topoisoIV"/>
    <property type="match status" value="1"/>
</dbReference>
<keyword evidence="7 9" id="KW-0413">Isomerase</keyword>
<evidence type="ECO:0000256" key="2">
    <source>
        <dbReference type="ARBA" id="ARBA00008263"/>
    </source>
</evidence>
<evidence type="ECO:0000259" key="12">
    <source>
        <dbReference type="PROSITE" id="PS52040"/>
    </source>
</evidence>
<dbReference type="GO" id="GO:0034335">
    <property type="term" value="F:DNA negative supercoiling activity"/>
    <property type="evidence" value="ECO:0007669"/>
    <property type="project" value="UniProtKB-ARBA"/>
</dbReference>
<dbReference type="GO" id="GO:0003677">
    <property type="term" value="F:DNA binding"/>
    <property type="evidence" value="ECO:0007669"/>
    <property type="project" value="UniProtKB-UniRule"/>
</dbReference>
<evidence type="ECO:0000256" key="10">
    <source>
        <dbReference type="PROSITE-ProRule" id="PRU01384"/>
    </source>
</evidence>
<evidence type="ECO:0000256" key="7">
    <source>
        <dbReference type="ARBA" id="ARBA00023235"/>
    </source>
</evidence>
<dbReference type="EC" id="5.6.2.2" evidence="9"/>
<dbReference type="NCBIfam" id="NF004044">
    <property type="entry name" value="PRK05561.1"/>
    <property type="match status" value="1"/>
</dbReference>
<keyword evidence="5 9" id="KW-0799">Topoisomerase</keyword>
<comment type="function">
    <text evidence="9">A type II topoisomerase that negatively supercoils closed circular double-stranded (ds) DNA in an ATP-dependent manner to modulate DNA topology and maintain chromosomes in an underwound state. Negative supercoiling favors strand separation, and DNA replication, transcription, recombination and repair, all of which involve strand separation. Also able to catalyze the interconversion of other topological isomers of dsDNA rings, including catenanes and knotted rings. Type II topoisomerases break and join 2 DNA strands simultaneously in an ATP-dependent manner.</text>
</comment>
<protein>
    <recommendedName>
        <fullName evidence="9">DNA gyrase subunit A</fullName>
        <ecNumber evidence="9">5.6.2.2</ecNumber>
    </recommendedName>
</protein>
<dbReference type="InterPro" id="IPR013760">
    <property type="entry name" value="Topo_IIA-like_dom_sf"/>
</dbReference>
<evidence type="ECO:0000256" key="8">
    <source>
        <dbReference type="ARBA" id="ARBA00063644"/>
    </source>
</evidence>
<evidence type="ECO:0000256" key="6">
    <source>
        <dbReference type="ARBA" id="ARBA00023125"/>
    </source>
</evidence>
<reference evidence="13" key="1">
    <citation type="submission" date="2023-03" db="EMBL/GenBank/DDBJ databases">
        <title>Andean soil-derived lignocellulolytic bacterial consortium as a source of novel taxa and putative plastic-active enzymes.</title>
        <authorList>
            <person name="Diaz-Garcia L."/>
            <person name="Chuvochina M."/>
            <person name="Feuerriegel G."/>
            <person name="Bunk B."/>
            <person name="Sproer C."/>
            <person name="Streit W.R."/>
            <person name="Rodriguez L.M."/>
            <person name="Overmann J."/>
            <person name="Jimenez D.J."/>
        </authorList>
    </citation>
    <scope>NUCLEOTIDE SEQUENCE</scope>
    <source>
        <strain evidence="13">MAG 3858</strain>
    </source>
</reference>
<feature type="active site" description="O-(5'-phospho-DNA)-tyrosine intermediate" evidence="9 10">
    <location>
        <position position="127"/>
    </location>
</feature>
<dbReference type="PANTHER" id="PTHR43493:SF5">
    <property type="entry name" value="DNA GYRASE SUBUNIT A, CHLOROPLASTIC_MITOCHONDRIAL"/>
    <property type="match status" value="1"/>
</dbReference>
<evidence type="ECO:0000313" key="14">
    <source>
        <dbReference type="Proteomes" id="UP001214530"/>
    </source>
</evidence>
<evidence type="ECO:0000256" key="5">
    <source>
        <dbReference type="ARBA" id="ARBA00023029"/>
    </source>
</evidence>
<evidence type="ECO:0000256" key="4">
    <source>
        <dbReference type="ARBA" id="ARBA00022840"/>
    </source>
</evidence>
<accession>A0AAJ6B7U4</accession>
<dbReference type="PANTHER" id="PTHR43493">
    <property type="entry name" value="DNA GYRASE/TOPOISOMERASE SUBUNIT A"/>
    <property type="match status" value="1"/>
</dbReference>
<dbReference type="InterPro" id="IPR005743">
    <property type="entry name" value="GyrA"/>
</dbReference>
<comment type="subcellular location">
    <subcellularLocation>
        <location evidence="9">Cytoplasm</location>
    </subcellularLocation>
</comment>
<proteinExistence type="inferred from homology"/>
<feature type="domain" description="Topo IIA-type catalytic" evidence="12">
    <location>
        <begin position="39"/>
        <end position="502"/>
    </location>
</feature>
<dbReference type="SMART" id="SM00434">
    <property type="entry name" value="TOP4c"/>
    <property type="match status" value="1"/>
</dbReference>
<dbReference type="InterPro" id="IPR002205">
    <property type="entry name" value="Topo_IIA_dom_A"/>
</dbReference>
<dbReference type="FunFam" id="3.30.1360.40:FF:000002">
    <property type="entry name" value="DNA gyrase subunit A"/>
    <property type="match status" value="1"/>
</dbReference>
<dbReference type="InterPro" id="IPR050220">
    <property type="entry name" value="Type_II_DNA_Topoisomerases"/>
</dbReference>
<dbReference type="EMBL" id="CP119313">
    <property type="protein sequence ID" value="WEK21467.1"/>
    <property type="molecule type" value="Genomic_DNA"/>
</dbReference>
<gene>
    <name evidence="9 13" type="primary">gyrA</name>
    <name evidence="13" type="ORF">P0Y49_09990</name>
</gene>
<dbReference type="Gene3D" id="3.90.199.10">
    <property type="entry name" value="Topoisomerase II, domain 5"/>
    <property type="match status" value="1"/>
</dbReference>
<dbReference type="NCBIfam" id="TIGR01063">
    <property type="entry name" value="gyrA"/>
    <property type="match status" value="1"/>
</dbReference>
<dbReference type="Gene3D" id="3.30.1360.40">
    <property type="match status" value="1"/>
</dbReference>
<dbReference type="InterPro" id="IPR013758">
    <property type="entry name" value="Topo_IIA_A/C_ab"/>
</dbReference>
<comment type="subunit">
    <text evidence="8">Heterotetramer composed of ParC and ParE.</text>
</comment>
<evidence type="ECO:0000256" key="9">
    <source>
        <dbReference type="HAMAP-Rule" id="MF_01897"/>
    </source>
</evidence>
<dbReference type="Gene3D" id="1.10.268.10">
    <property type="entry name" value="Topoisomerase, domain 3"/>
    <property type="match status" value="1"/>
</dbReference>
<dbReference type="InterPro" id="IPR035516">
    <property type="entry name" value="Gyrase/topoIV_suA_C"/>
</dbReference>
<dbReference type="FunFam" id="3.90.199.10:FF:000001">
    <property type="entry name" value="DNA gyrase subunit A"/>
    <property type="match status" value="1"/>
</dbReference>
<dbReference type="GO" id="GO:0009330">
    <property type="term" value="C:DNA topoisomerase type II (double strand cut, ATP-hydrolyzing) complex"/>
    <property type="evidence" value="ECO:0007669"/>
    <property type="project" value="TreeGrafter"/>
</dbReference>
<comment type="subunit">
    <text evidence="9">Heterotetramer, composed of two GyrA and two GyrB chains. In the heterotetramer, GyrA contains the active site tyrosine that forms a transient covalent intermediate with DNA, while GyrB binds cofactors and catalyzes ATP hydrolysis.</text>
</comment>
<keyword evidence="4 9" id="KW-0067">ATP-binding</keyword>
<dbReference type="GO" id="GO:0006261">
    <property type="term" value="P:DNA-templated DNA replication"/>
    <property type="evidence" value="ECO:0007669"/>
    <property type="project" value="UniProtKB-UniRule"/>
</dbReference>
<feature type="short sequence motif" description="GyrA-box" evidence="9">
    <location>
        <begin position="529"/>
        <end position="535"/>
    </location>
</feature>
<dbReference type="CDD" id="cd00187">
    <property type="entry name" value="TOP4c"/>
    <property type="match status" value="1"/>
</dbReference>
<comment type="miscellaneous">
    <text evidence="9">Few gyrases are as efficient as E.coli at forming negative supercoils. Not all organisms have 2 type II topoisomerases; in organisms with a single type II topoisomerase this enzyme also has to decatenate newly replicated chromosomes.</text>
</comment>
<dbReference type="GO" id="GO:0005524">
    <property type="term" value="F:ATP binding"/>
    <property type="evidence" value="ECO:0007669"/>
    <property type="project" value="UniProtKB-UniRule"/>
</dbReference>
<dbReference type="Gene3D" id="2.120.10.90">
    <property type="entry name" value="DNA gyrase/topoisomerase IV, subunit A, C-terminal"/>
    <property type="match status" value="1"/>
</dbReference>
<sequence>MAEDLENQENDKIIRIDIDEQMRSAYIDYSMSVIVSRALPDVRDGLKPVHRRVLYGMLDLGLANNKPYKKSARIVGEVLGKYHPHGDSSVYNTMVRMAQDWSLRYLMVEGQGNYGSIDGDSPAAMRYTEARFHKIAEEMLADINKDTVDFQLNFDDSLQEPTVLPSKVPNLLINGSSGIAVGMATNMPPHNITETINATIAYIDNNEITVAELMKHIKAPDFPTGAIIYGYTGVQEAFETGRGRIVMRAKAEIEATKDRETIIVTEIPYQVNKAMMIERTAELVGEKKIEGISNIKDESNKDGIRIVYEIKRDANASIVLNNLFKQTALQTSFSVNNIALVKGRPQLLNLKDLIHYFVEHRHEVVVRRTKFELAEANKRAHILEGLLIALDHLDEVIKLIRSSETPEEARLGLMEKFGLSDIQARAILDMTLRRLTGLERDKIKDEYNELMKLIEYLQSILADEGKRMQIIKDELTEMKDKYGDERRTTIVHSAEDMSMEDFIEDEEVVITISHEGYIKRTPATEYRTQGRGGKGSKGSDSRNEDFIEHLLIASNHNYMLFFTETGRCFWLRVYEIPEGSRLSKGRAIQNIINIPKEEKIKAFIKVKNLKDQEYLENNYIIMCTKKGTIKKTSLEAYSRPRVNGINAININEGDQLLEASLTTGSSEIVMALRSGRAIRFNEEKVRPMGRTATGVRGVTLAHEKDEVVGMIAVDDPGATVLVVSEKGYGKRTDIEDYRVTNRGGKGVKTINVTEKTGNLVAIKNVTDADDLMIINKSGIVIRIVVSELRVMGRATQGVRLINLKGNDEIASVARIEHEDEEVEETESYVVLDGESAGEGEPEDEVTDDTPENDEEEGGDADDTTAEEEE</sequence>
<dbReference type="HAMAP" id="MF_01897">
    <property type="entry name" value="GyrA"/>
    <property type="match status" value="1"/>
</dbReference>
<dbReference type="PROSITE" id="PS52040">
    <property type="entry name" value="TOPO_IIA"/>
    <property type="match status" value="1"/>
</dbReference>
<feature type="compositionally biased region" description="Acidic residues" evidence="11">
    <location>
        <begin position="835"/>
        <end position="869"/>
    </location>
</feature>
<keyword evidence="6 9" id="KW-0238">DNA-binding</keyword>
<comment type="similarity">
    <text evidence="2 9">Belongs to the type II topoisomerase GyrA/ParC subunit family.</text>
</comment>
<dbReference type="InterPro" id="IPR013757">
    <property type="entry name" value="Topo_IIA_A_a_sf"/>
</dbReference>
<feature type="region of interest" description="Disordered" evidence="11">
    <location>
        <begin position="817"/>
        <end position="869"/>
    </location>
</feature>
<keyword evidence="9" id="KW-0963">Cytoplasm</keyword>
<evidence type="ECO:0000256" key="3">
    <source>
        <dbReference type="ARBA" id="ARBA00022741"/>
    </source>
</evidence>
<evidence type="ECO:0000256" key="11">
    <source>
        <dbReference type="SAM" id="MobiDB-lite"/>
    </source>
</evidence>
<evidence type="ECO:0000313" key="13">
    <source>
        <dbReference type="EMBL" id="WEK21467.1"/>
    </source>
</evidence>
<dbReference type="FunFam" id="1.10.268.10:FF:000001">
    <property type="entry name" value="DNA gyrase subunit A"/>
    <property type="match status" value="1"/>
</dbReference>
<dbReference type="NCBIfam" id="NF004043">
    <property type="entry name" value="PRK05560.1"/>
    <property type="match status" value="1"/>
</dbReference>
<dbReference type="Pfam" id="PF03989">
    <property type="entry name" value="DNA_gyraseA_C"/>
    <property type="match status" value="6"/>
</dbReference>
<dbReference type="InterPro" id="IPR006691">
    <property type="entry name" value="GyrA/parC_rep"/>
</dbReference>